<keyword evidence="1" id="KW-0812">Transmembrane</keyword>
<keyword evidence="3" id="KW-1185">Reference proteome</keyword>
<gene>
    <name evidence="2" type="ORF">SAMN05421847_1743</name>
</gene>
<dbReference type="Proteomes" id="UP000236738">
    <property type="component" value="Unassembled WGS sequence"/>
</dbReference>
<feature type="transmembrane region" description="Helical" evidence="1">
    <location>
        <begin position="157"/>
        <end position="178"/>
    </location>
</feature>
<feature type="transmembrane region" description="Helical" evidence="1">
    <location>
        <begin position="74"/>
        <end position="97"/>
    </location>
</feature>
<feature type="transmembrane region" description="Helical" evidence="1">
    <location>
        <begin position="132"/>
        <end position="151"/>
    </location>
</feature>
<dbReference type="OrthoDB" id="1119336at2"/>
<dbReference type="Pfam" id="PF11667">
    <property type="entry name" value="DUF3267"/>
    <property type="match status" value="1"/>
</dbReference>
<sequence>MKIKPEELTQKGYVQLDSLGHKELVPFIQTYMKKKTKFALFYYVSNFIIFALAGYFFIEGYNLPSYKFGDRFSYFSLGLAIAFALVPLHEFIHVLAYKSQGATKTSYDANLRKFYFMALADKFVANKKEFQVVALAPFMVITSALIVLLFLVNSNWIITIVGILLAHTAMCSGDFGLLSYFEFNKEKQVVTYDDVENKISYFYGQTEKIKMTVE</sequence>
<evidence type="ECO:0000313" key="3">
    <source>
        <dbReference type="Proteomes" id="UP000236738"/>
    </source>
</evidence>
<dbReference type="EMBL" id="FNUS01000003">
    <property type="protein sequence ID" value="SEG20937.1"/>
    <property type="molecule type" value="Genomic_DNA"/>
</dbReference>
<dbReference type="AlphaFoldDB" id="A0A1H5YBB6"/>
<organism evidence="2 3">
    <name type="scientific">Halpernia humi</name>
    <dbReference type="NCBI Taxonomy" id="493375"/>
    <lineage>
        <taxon>Bacteria</taxon>
        <taxon>Pseudomonadati</taxon>
        <taxon>Bacteroidota</taxon>
        <taxon>Flavobacteriia</taxon>
        <taxon>Flavobacteriales</taxon>
        <taxon>Weeksellaceae</taxon>
        <taxon>Chryseobacterium group</taxon>
        <taxon>Halpernia</taxon>
    </lineage>
</organism>
<evidence type="ECO:0000313" key="2">
    <source>
        <dbReference type="EMBL" id="SEG20937.1"/>
    </source>
</evidence>
<evidence type="ECO:0000256" key="1">
    <source>
        <dbReference type="SAM" id="Phobius"/>
    </source>
</evidence>
<dbReference type="InterPro" id="IPR021683">
    <property type="entry name" value="DUF3267"/>
</dbReference>
<dbReference type="RefSeq" id="WP_103913694.1">
    <property type="nucleotide sequence ID" value="NZ_FNUS01000003.1"/>
</dbReference>
<reference evidence="3" key="1">
    <citation type="submission" date="2016-10" db="EMBL/GenBank/DDBJ databases">
        <authorList>
            <person name="Varghese N."/>
            <person name="Submissions S."/>
        </authorList>
    </citation>
    <scope>NUCLEOTIDE SEQUENCE [LARGE SCALE GENOMIC DNA]</scope>
    <source>
        <strain evidence="3">DSM 21580</strain>
    </source>
</reference>
<feature type="transmembrane region" description="Helical" evidence="1">
    <location>
        <begin position="40"/>
        <end position="58"/>
    </location>
</feature>
<keyword evidence="1" id="KW-0472">Membrane</keyword>
<proteinExistence type="predicted"/>
<accession>A0A1H5YBB6</accession>
<name>A0A1H5YBB6_9FLAO</name>
<keyword evidence="1" id="KW-1133">Transmembrane helix</keyword>
<protein>
    <submittedName>
        <fullName evidence="2">Putative zincin peptidase</fullName>
    </submittedName>
</protein>